<keyword evidence="2" id="KW-1185">Reference proteome</keyword>
<organism evidence="1 2">
    <name type="scientific">Fukomys damarensis</name>
    <name type="common">Damaraland mole rat</name>
    <name type="synonym">Cryptomys damarensis</name>
    <dbReference type="NCBI Taxonomy" id="885580"/>
    <lineage>
        <taxon>Eukaryota</taxon>
        <taxon>Metazoa</taxon>
        <taxon>Chordata</taxon>
        <taxon>Craniata</taxon>
        <taxon>Vertebrata</taxon>
        <taxon>Euteleostomi</taxon>
        <taxon>Mammalia</taxon>
        <taxon>Eutheria</taxon>
        <taxon>Euarchontoglires</taxon>
        <taxon>Glires</taxon>
        <taxon>Rodentia</taxon>
        <taxon>Hystricomorpha</taxon>
        <taxon>Bathyergidae</taxon>
        <taxon>Fukomys</taxon>
    </lineage>
</organism>
<evidence type="ECO:0000313" key="1">
    <source>
        <dbReference type="EMBL" id="KFO33161.1"/>
    </source>
</evidence>
<dbReference type="Proteomes" id="UP000028990">
    <property type="component" value="Unassembled WGS sequence"/>
</dbReference>
<accession>A0A091ECX4</accession>
<dbReference type="EMBL" id="KN122104">
    <property type="protein sequence ID" value="KFO33161.1"/>
    <property type="molecule type" value="Genomic_DNA"/>
</dbReference>
<name>A0A091ECX4_FUKDA</name>
<evidence type="ECO:0000313" key="2">
    <source>
        <dbReference type="Proteomes" id="UP000028990"/>
    </source>
</evidence>
<dbReference type="AlphaFoldDB" id="A0A091ECX4"/>
<protein>
    <submittedName>
        <fullName evidence="1">Tumor protein 63</fullName>
    </submittedName>
</protein>
<reference evidence="1 2" key="1">
    <citation type="submission" date="2013-11" db="EMBL/GenBank/DDBJ databases">
        <title>The Damaraland mole rat (Fukomys damarensis) genome and evolution of African mole rats.</title>
        <authorList>
            <person name="Gladyshev V.N."/>
            <person name="Fang X."/>
        </authorList>
    </citation>
    <scope>NUCLEOTIDE SEQUENCE [LARGE SCALE GENOMIC DNA]</scope>
    <source>
        <tissue evidence="1">Liver</tissue>
    </source>
</reference>
<proteinExistence type="predicted"/>
<sequence>MSQSTQTSEFLSPEVFQHIWDFLEQPICSVQPIDLNFVDETSENGATNKIEISMDCIRMQDSDLSDPMWVSGKGFFFNL</sequence>
<gene>
    <name evidence="1" type="ORF">H920_05349</name>
</gene>